<dbReference type="EMBL" id="JAEPRD010000127">
    <property type="protein sequence ID" value="KAG2197506.1"/>
    <property type="molecule type" value="Genomic_DNA"/>
</dbReference>
<gene>
    <name evidence="2" type="ORF">INT47_007115</name>
</gene>
<feature type="region of interest" description="Disordered" evidence="1">
    <location>
        <begin position="1"/>
        <end position="90"/>
    </location>
</feature>
<evidence type="ECO:0000313" key="3">
    <source>
        <dbReference type="Proteomes" id="UP000603453"/>
    </source>
</evidence>
<protein>
    <recommendedName>
        <fullName evidence="4">Helitron helicase-like domain-containing protein</fullName>
    </recommendedName>
</protein>
<proteinExistence type="predicted"/>
<feature type="compositionally biased region" description="Basic and acidic residues" evidence="1">
    <location>
        <begin position="80"/>
        <end position="90"/>
    </location>
</feature>
<comment type="caution">
    <text evidence="2">The sequence shown here is derived from an EMBL/GenBank/DDBJ whole genome shotgun (WGS) entry which is preliminary data.</text>
</comment>
<evidence type="ECO:0008006" key="4">
    <source>
        <dbReference type="Google" id="ProtNLM"/>
    </source>
</evidence>
<dbReference type="Proteomes" id="UP000603453">
    <property type="component" value="Unassembled WGS sequence"/>
</dbReference>
<evidence type="ECO:0000313" key="2">
    <source>
        <dbReference type="EMBL" id="KAG2197506.1"/>
    </source>
</evidence>
<organism evidence="2 3">
    <name type="scientific">Mucor saturninus</name>
    <dbReference type="NCBI Taxonomy" id="64648"/>
    <lineage>
        <taxon>Eukaryota</taxon>
        <taxon>Fungi</taxon>
        <taxon>Fungi incertae sedis</taxon>
        <taxon>Mucoromycota</taxon>
        <taxon>Mucoromycotina</taxon>
        <taxon>Mucoromycetes</taxon>
        <taxon>Mucorales</taxon>
        <taxon>Mucorineae</taxon>
        <taxon>Mucoraceae</taxon>
        <taxon>Mucor</taxon>
    </lineage>
</organism>
<dbReference type="OrthoDB" id="2447509at2759"/>
<accession>A0A8H7QTU6</accession>
<sequence>MSNPENQDFIHFDRSIPRRRGRARLNRAESANPRARRQPSRINIPRAPRSSNSNRDSNNEPEIQNDATNSTDPESNSRSSTDRDHNLNRACHDNFEERNLLRERRGIYREDSTSDFFGRHNLQGMTERCPYCHAMLFKEEQVTNQNFSFCCSNGKVKIDIVAMPTILMQKLLTGEHPSSTEFRKNIRMYNNAFAFTSFGADHEDEMFSGSNQGSFTFRIQGGTYHRSAPLTVGEGRKPVFAQVYFSDPNLRVQQHIDFNEVLDNQLLAQLNRMMEEISPYANLFENARQRCLTHAADNQEEPNDLYVYVRGNPGLGRQYDVPIADEVAAYIADATVPDEVTKGSREVVVFSTVNGFPKKMNDCHSSYDSLHFVW</sequence>
<keyword evidence="3" id="KW-1185">Reference proteome</keyword>
<dbReference type="PANTHER" id="PTHR45786:SF74">
    <property type="entry name" value="ATP-DEPENDENT DNA HELICASE"/>
    <property type="match status" value="1"/>
</dbReference>
<reference evidence="2" key="1">
    <citation type="submission" date="2020-12" db="EMBL/GenBank/DDBJ databases">
        <title>Metabolic potential, ecology and presence of endohyphal bacteria is reflected in genomic diversity of Mucoromycotina.</title>
        <authorList>
            <person name="Muszewska A."/>
            <person name="Okrasinska A."/>
            <person name="Steczkiewicz K."/>
            <person name="Drgas O."/>
            <person name="Orlowska M."/>
            <person name="Perlinska-Lenart U."/>
            <person name="Aleksandrzak-Piekarczyk T."/>
            <person name="Szatraj K."/>
            <person name="Zielenkiewicz U."/>
            <person name="Pilsyk S."/>
            <person name="Malc E."/>
            <person name="Mieczkowski P."/>
            <person name="Kruszewska J.S."/>
            <person name="Biernat P."/>
            <person name="Pawlowska J."/>
        </authorList>
    </citation>
    <scope>NUCLEOTIDE SEQUENCE</scope>
    <source>
        <strain evidence="2">WA0000017839</strain>
    </source>
</reference>
<feature type="compositionally biased region" description="Polar residues" evidence="1">
    <location>
        <begin position="60"/>
        <end position="79"/>
    </location>
</feature>
<evidence type="ECO:0000256" key="1">
    <source>
        <dbReference type="SAM" id="MobiDB-lite"/>
    </source>
</evidence>
<dbReference type="PANTHER" id="PTHR45786">
    <property type="entry name" value="DNA BINDING PROTEIN-LIKE"/>
    <property type="match status" value="1"/>
</dbReference>
<name>A0A8H7QTU6_9FUNG</name>
<dbReference type="AlphaFoldDB" id="A0A8H7QTU6"/>